<dbReference type="Proteomes" id="UP000242715">
    <property type="component" value="Unassembled WGS sequence"/>
</dbReference>
<accession>A0A2Z6P0E1</accession>
<gene>
    <name evidence="1" type="ORF">TSUD_408330</name>
</gene>
<evidence type="ECO:0000313" key="2">
    <source>
        <dbReference type="Proteomes" id="UP000242715"/>
    </source>
</evidence>
<sequence>MNSPPYHNPYYHHHDPTIIGAYTLLKPQPYQQPTTITHTQYPSYHTPPVSTNEIGSLINQLLESQEKLKHTLSVFAQEVSLLTTTLTPPSTQHHPPLPSYNNIHVYSHLPSVTAQTSFTPCYPPNHHQQPFSIPTEMSETTTVTNKEPTINKEIIPTIHEQCAVTTKLVELKINNRDDLVVGNGDFTLSNVDSISQVDDKETKFVTTKSVDEIVFAISKTHGKSAKTNTRFTPDSLIRSCSYFKKSFLNDNISSPEKKVLPAVTAQQHLHITFELFDVSTHIFDPGGTLTVAVCSAGHRPQIQNFKSYGILFLTTTTSPSYHVFVSLLSLV</sequence>
<evidence type="ECO:0000313" key="1">
    <source>
        <dbReference type="EMBL" id="GAU49931.1"/>
    </source>
</evidence>
<name>A0A2Z6P0E1_TRISU</name>
<keyword evidence="2" id="KW-1185">Reference proteome</keyword>
<dbReference type="EMBL" id="DF974655">
    <property type="protein sequence ID" value="GAU49931.1"/>
    <property type="molecule type" value="Genomic_DNA"/>
</dbReference>
<protein>
    <submittedName>
        <fullName evidence="1">Uncharacterized protein</fullName>
    </submittedName>
</protein>
<reference evidence="2" key="1">
    <citation type="journal article" date="2017" name="Front. Plant Sci.">
        <title>Climate Clever Clovers: New Paradigm to Reduce the Environmental Footprint of Ruminants by Breeding Low Methanogenic Forages Utilizing Haplotype Variation.</title>
        <authorList>
            <person name="Kaur P."/>
            <person name="Appels R."/>
            <person name="Bayer P.E."/>
            <person name="Keeble-Gagnere G."/>
            <person name="Wang J."/>
            <person name="Hirakawa H."/>
            <person name="Shirasawa K."/>
            <person name="Vercoe P."/>
            <person name="Stefanova K."/>
            <person name="Durmic Z."/>
            <person name="Nichols P."/>
            <person name="Revell C."/>
            <person name="Isobe S.N."/>
            <person name="Edwards D."/>
            <person name="Erskine W."/>
        </authorList>
    </citation>
    <scope>NUCLEOTIDE SEQUENCE [LARGE SCALE GENOMIC DNA]</scope>
    <source>
        <strain evidence="2">cv. Daliak</strain>
    </source>
</reference>
<organism evidence="1 2">
    <name type="scientific">Trifolium subterraneum</name>
    <name type="common">Subterranean clover</name>
    <dbReference type="NCBI Taxonomy" id="3900"/>
    <lineage>
        <taxon>Eukaryota</taxon>
        <taxon>Viridiplantae</taxon>
        <taxon>Streptophyta</taxon>
        <taxon>Embryophyta</taxon>
        <taxon>Tracheophyta</taxon>
        <taxon>Spermatophyta</taxon>
        <taxon>Magnoliopsida</taxon>
        <taxon>eudicotyledons</taxon>
        <taxon>Gunneridae</taxon>
        <taxon>Pentapetalae</taxon>
        <taxon>rosids</taxon>
        <taxon>fabids</taxon>
        <taxon>Fabales</taxon>
        <taxon>Fabaceae</taxon>
        <taxon>Papilionoideae</taxon>
        <taxon>50 kb inversion clade</taxon>
        <taxon>NPAAA clade</taxon>
        <taxon>Hologalegina</taxon>
        <taxon>IRL clade</taxon>
        <taxon>Trifolieae</taxon>
        <taxon>Trifolium</taxon>
    </lineage>
</organism>
<proteinExistence type="predicted"/>
<dbReference type="AlphaFoldDB" id="A0A2Z6P0E1"/>